<dbReference type="EMBL" id="CAJNIZ010004225">
    <property type="protein sequence ID" value="CAE7230408.1"/>
    <property type="molecule type" value="Genomic_DNA"/>
</dbReference>
<protein>
    <submittedName>
        <fullName evidence="2">NhaD protein</fullName>
    </submittedName>
</protein>
<evidence type="ECO:0000256" key="1">
    <source>
        <dbReference type="SAM" id="Phobius"/>
    </source>
</evidence>
<dbReference type="AlphaFoldDB" id="A0A812KLJ0"/>
<comment type="caution">
    <text evidence="2">The sequence shown here is derived from an EMBL/GenBank/DDBJ whole genome shotgun (WGS) entry which is preliminary data.</text>
</comment>
<keyword evidence="3" id="KW-1185">Reference proteome</keyword>
<accession>A0A812KLJ0</accession>
<reference evidence="2" key="1">
    <citation type="submission" date="2021-02" db="EMBL/GenBank/DDBJ databases">
        <authorList>
            <person name="Dougan E. K."/>
            <person name="Rhodes N."/>
            <person name="Thang M."/>
            <person name="Chan C."/>
        </authorList>
    </citation>
    <scope>NUCLEOTIDE SEQUENCE</scope>
</reference>
<feature type="transmembrane region" description="Helical" evidence="1">
    <location>
        <begin position="15"/>
        <end position="33"/>
    </location>
</feature>
<keyword evidence="1" id="KW-0472">Membrane</keyword>
<sequence length="118" mass="13317">MDKSAETAPAGFPMWARWLCLATFWPGVVWYLYYKLLVEDDLRYYRGLGIGGSLVIIPFALGLFAGPLVGRDIVEEGLKAHRAFLFGLRVSSDRAMFNVRTPSDHDVTLAPWTGQKFF</sequence>
<keyword evidence="1" id="KW-1133">Transmembrane helix</keyword>
<proteinExistence type="predicted"/>
<gene>
    <name evidence="2" type="primary">nhaD</name>
    <name evidence="2" type="ORF">SPIL2461_LOCUS3475</name>
</gene>
<dbReference type="OrthoDB" id="2865258at2759"/>
<name>A0A812KLJ0_SYMPI</name>
<feature type="transmembrane region" description="Helical" evidence="1">
    <location>
        <begin position="45"/>
        <end position="65"/>
    </location>
</feature>
<organism evidence="2 3">
    <name type="scientific">Symbiodinium pilosum</name>
    <name type="common">Dinoflagellate</name>
    <dbReference type="NCBI Taxonomy" id="2952"/>
    <lineage>
        <taxon>Eukaryota</taxon>
        <taxon>Sar</taxon>
        <taxon>Alveolata</taxon>
        <taxon>Dinophyceae</taxon>
        <taxon>Suessiales</taxon>
        <taxon>Symbiodiniaceae</taxon>
        <taxon>Symbiodinium</taxon>
    </lineage>
</organism>
<evidence type="ECO:0000313" key="2">
    <source>
        <dbReference type="EMBL" id="CAE7230408.1"/>
    </source>
</evidence>
<evidence type="ECO:0000313" key="3">
    <source>
        <dbReference type="Proteomes" id="UP000649617"/>
    </source>
</evidence>
<dbReference type="Proteomes" id="UP000649617">
    <property type="component" value="Unassembled WGS sequence"/>
</dbReference>
<keyword evidence="1" id="KW-0812">Transmembrane</keyword>